<evidence type="ECO:0000313" key="1">
    <source>
        <dbReference type="EMBL" id="VDP06208.1"/>
    </source>
</evidence>
<protein>
    <submittedName>
        <fullName evidence="1">Uncharacterized protein</fullName>
    </submittedName>
</protein>
<gene>
    <name evidence="1" type="ORF">SMRZ_LOCUS13442</name>
</gene>
<name>A0A183MBL7_9TREM</name>
<organism evidence="1 2">
    <name type="scientific">Schistosoma margrebowiei</name>
    <dbReference type="NCBI Taxonomy" id="48269"/>
    <lineage>
        <taxon>Eukaryota</taxon>
        <taxon>Metazoa</taxon>
        <taxon>Spiralia</taxon>
        <taxon>Lophotrochozoa</taxon>
        <taxon>Platyhelminthes</taxon>
        <taxon>Trematoda</taxon>
        <taxon>Digenea</taxon>
        <taxon>Strigeidida</taxon>
        <taxon>Schistosomatoidea</taxon>
        <taxon>Schistosomatidae</taxon>
        <taxon>Schistosoma</taxon>
    </lineage>
</organism>
<reference evidence="1 2" key="1">
    <citation type="submission" date="2018-11" db="EMBL/GenBank/DDBJ databases">
        <authorList>
            <consortium name="Pathogen Informatics"/>
        </authorList>
    </citation>
    <scope>NUCLEOTIDE SEQUENCE [LARGE SCALE GENOMIC DNA]</scope>
    <source>
        <strain evidence="1 2">Zambia</strain>
    </source>
</reference>
<keyword evidence="2" id="KW-1185">Reference proteome</keyword>
<dbReference type="AlphaFoldDB" id="A0A183MBL7"/>
<proteinExistence type="predicted"/>
<dbReference type="Proteomes" id="UP000277204">
    <property type="component" value="Unassembled WGS sequence"/>
</dbReference>
<evidence type="ECO:0000313" key="2">
    <source>
        <dbReference type="Proteomes" id="UP000277204"/>
    </source>
</evidence>
<sequence>MFVHENKSLDISVINIPIPRDSRVKSELLEIGSPSKSINSSPDFVLKALWRTFSAS</sequence>
<accession>A0A183MBL7</accession>
<dbReference type="EMBL" id="UZAI01009998">
    <property type="protein sequence ID" value="VDP06208.1"/>
    <property type="molecule type" value="Genomic_DNA"/>
</dbReference>